<dbReference type="InterPro" id="IPR028082">
    <property type="entry name" value="Peripla_BP_I"/>
</dbReference>
<keyword evidence="7" id="KW-1185">Reference proteome</keyword>
<dbReference type="Proteomes" id="UP000554286">
    <property type="component" value="Unassembled WGS sequence"/>
</dbReference>
<keyword evidence="3 4" id="KW-0732">Signal</keyword>
<evidence type="ECO:0000313" key="6">
    <source>
        <dbReference type="EMBL" id="MBB4266383.1"/>
    </source>
</evidence>
<name>A0A7W6RED2_9PROT</name>
<dbReference type="InterPro" id="IPR025997">
    <property type="entry name" value="SBP_2_dom"/>
</dbReference>
<feature type="signal peptide" evidence="4">
    <location>
        <begin position="1"/>
        <end position="19"/>
    </location>
</feature>
<dbReference type="SUPFAM" id="SSF53822">
    <property type="entry name" value="Periplasmic binding protein-like I"/>
    <property type="match status" value="1"/>
</dbReference>
<sequence length="327" mass="35278">MFRNLVSKMLKGGSMAALAASVTMAASPVSADDYMVGFSNRTLNGPYFSALTEHVKTFGQEAGWTVITTDARADLNKQIADVEDMVARGIDALILNPQDPAAGQRIVESVRRKGIPVVIIDSDLAIGADVVTRVNSDNATTNQMIGAYAAEQFGSTPINVALISGNQGNLVGHTRSRNFFLGIIDGQLRSAAKTNFSIVTQVWGKWDQQGGLKAMEDVLVAHPEVNAVYTENDDMALGAIHALRAADKLDDVRIYSYDGNKNAYKAIMAGRMEATGENNPKLMAEMAIDIIKDVRAGNTNFPDYSYTPSVMINADNVESIYDPDSLF</sequence>
<reference evidence="6 7" key="1">
    <citation type="submission" date="2020-08" db="EMBL/GenBank/DDBJ databases">
        <title>Genome sequencing of Purple Non-Sulfur Bacteria from various extreme environments.</title>
        <authorList>
            <person name="Mayer M."/>
        </authorList>
    </citation>
    <scope>NUCLEOTIDE SEQUENCE [LARGE SCALE GENOMIC DNA]</scope>
    <source>
        <strain evidence="6 7">JA131</strain>
    </source>
</reference>
<evidence type="ECO:0000313" key="7">
    <source>
        <dbReference type="Proteomes" id="UP000554286"/>
    </source>
</evidence>
<evidence type="ECO:0000256" key="2">
    <source>
        <dbReference type="ARBA" id="ARBA00007639"/>
    </source>
</evidence>
<comment type="similarity">
    <text evidence="2">Belongs to the bacterial solute-binding protein 2 family.</text>
</comment>
<protein>
    <submittedName>
        <fullName evidence="6">Ribose transport system substrate-binding protein</fullName>
    </submittedName>
</protein>
<evidence type="ECO:0000259" key="5">
    <source>
        <dbReference type="Pfam" id="PF13407"/>
    </source>
</evidence>
<dbReference type="GO" id="GO:0030246">
    <property type="term" value="F:carbohydrate binding"/>
    <property type="evidence" value="ECO:0007669"/>
    <property type="project" value="UniProtKB-ARBA"/>
</dbReference>
<gene>
    <name evidence="6" type="ORF">GGD89_002014</name>
</gene>
<accession>A0A7W6RED2</accession>
<dbReference type="Pfam" id="PF13407">
    <property type="entry name" value="Peripla_BP_4"/>
    <property type="match status" value="1"/>
</dbReference>
<evidence type="ECO:0000256" key="3">
    <source>
        <dbReference type="ARBA" id="ARBA00022729"/>
    </source>
</evidence>
<evidence type="ECO:0000256" key="1">
    <source>
        <dbReference type="ARBA" id="ARBA00004196"/>
    </source>
</evidence>
<organism evidence="6 7">
    <name type="scientific">Roseospira visakhapatnamensis</name>
    <dbReference type="NCBI Taxonomy" id="390880"/>
    <lineage>
        <taxon>Bacteria</taxon>
        <taxon>Pseudomonadati</taxon>
        <taxon>Pseudomonadota</taxon>
        <taxon>Alphaproteobacteria</taxon>
        <taxon>Rhodospirillales</taxon>
        <taxon>Rhodospirillaceae</taxon>
        <taxon>Roseospira</taxon>
    </lineage>
</organism>
<dbReference type="PANTHER" id="PTHR46847">
    <property type="entry name" value="D-ALLOSE-BINDING PERIPLASMIC PROTEIN-RELATED"/>
    <property type="match status" value="1"/>
</dbReference>
<dbReference type="EMBL" id="JACIGK010000013">
    <property type="protein sequence ID" value="MBB4266383.1"/>
    <property type="molecule type" value="Genomic_DNA"/>
</dbReference>
<dbReference type="AlphaFoldDB" id="A0A7W6RED2"/>
<dbReference type="RefSeq" id="WP_221238402.1">
    <property type="nucleotide sequence ID" value="NZ_JACIGK010000013.1"/>
</dbReference>
<feature type="domain" description="Periplasmic binding protein" evidence="5">
    <location>
        <begin position="36"/>
        <end position="297"/>
    </location>
</feature>
<dbReference type="Gene3D" id="3.40.50.2300">
    <property type="match status" value="2"/>
</dbReference>
<comment type="caution">
    <text evidence="6">The sequence shown here is derived from an EMBL/GenBank/DDBJ whole genome shotgun (WGS) entry which is preliminary data.</text>
</comment>
<dbReference type="GO" id="GO:0030313">
    <property type="term" value="C:cell envelope"/>
    <property type="evidence" value="ECO:0007669"/>
    <property type="project" value="UniProtKB-SubCell"/>
</dbReference>
<evidence type="ECO:0000256" key="4">
    <source>
        <dbReference type="SAM" id="SignalP"/>
    </source>
</evidence>
<feature type="chain" id="PRO_5031385457" evidence="4">
    <location>
        <begin position="20"/>
        <end position="327"/>
    </location>
</feature>
<comment type="subcellular location">
    <subcellularLocation>
        <location evidence="1">Cell envelope</location>
    </subcellularLocation>
</comment>
<dbReference type="PANTHER" id="PTHR46847:SF1">
    <property type="entry name" value="D-ALLOSE-BINDING PERIPLASMIC PROTEIN-RELATED"/>
    <property type="match status" value="1"/>
</dbReference>
<proteinExistence type="inferred from homology"/>